<dbReference type="InterPro" id="IPR036291">
    <property type="entry name" value="NAD(P)-bd_dom_sf"/>
</dbReference>
<protein>
    <submittedName>
        <fullName evidence="5">Acetyl-CoA synthetase-like protein</fullName>
    </submittedName>
</protein>
<dbReference type="Pfam" id="PF23562">
    <property type="entry name" value="AMP-binding_C_3"/>
    <property type="match status" value="1"/>
</dbReference>
<dbReference type="AlphaFoldDB" id="A0A6A5TIC4"/>
<organism evidence="5 6">
    <name type="scientific">Byssothecium circinans</name>
    <dbReference type="NCBI Taxonomy" id="147558"/>
    <lineage>
        <taxon>Eukaryota</taxon>
        <taxon>Fungi</taxon>
        <taxon>Dikarya</taxon>
        <taxon>Ascomycota</taxon>
        <taxon>Pezizomycotina</taxon>
        <taxon>Dothideomycetes</taxon>
        <taxon>Pleosporomycetidae</taxon>
        <taxon>Pleosporales</taxon>
        <taxon>Massarineae</taxon>
        <taxon>Massarinaceae</taxon>
        <taxon>Byssothecium</taxon>
    </lineage>
</organism>
<gene>
    <name evidence="5" type="ORF">CC80DRAFT_422495</name>
</gene>
<dbReference type="PROSITE" id="PS00455">
    <property type="entry name" value="AMP_BINDING"/>
    <property type="match status" value="1"/>
</dbReference>
<keyword evidence="1" id="KW-0596">Phosphopantetheine</keyword>
<dbReference type="EMBL" id="ML977010">
    <property type="protein sequence ID" value="KAF1952583.1"/>
    <property type="molecule type" value="Genomic_DNA"/>
</dbReference>
<dbReference type="SUPFAM" id="SSF56801">
    <property type="entry name" value="Acetyl-CoA synthetase-like"/>
    <property type="match status" value="1"/>
</dbReference>
<dbReference type="InterPro" id="IPR036736">
    <property type="entry name" value="ACP-like_sf"/>
</dbReference>
<dbReference type="InterPro" id="IPR042099">
    <property type="entry name" value="ANL_N_sf"/>
</dbReference>
<keyword evidence="6" id="KW-1185">Reference proteome</keyword>
<evidence type="ECO:0000259" key="3">
    <source>
        <dbReference type="Pfam" id="PF00501"/>
    </source>
</evidence>
<proteinExistence type="predicted"/>
<evidence type="ECO:0000313" key="6">
    <source>
        <dbReference type="Proteomes" id="UP000800035"/>
    </source>
</evidence>
<feature type="domain" description="Thioester reductase (TE)" evidence="4">
    <location>
        <begin position="692"/>
        <end position="936"/>
    </location>
</feature>
<dbReference type="InterPro" id="IPR013120">
    <property type="entry name" value="FAR_NAD-bd"/>
</dbReference>
<dbReference type="Proteomes" id="UP000800035">
    <property type="component" value="Unassembled WGS sequence"/>
</dbReference>
<keyword evidence="2" id="KW-0597">Phosphoprotein</keyword>
<accession>A0A6A5TIC4</accession>
<evidence type="ECO:0000259" key="4">
    <source>
        <dbReference type="Pfam" id="PF07993"/>
    </source>
</evidence>
<dbReference type="Pfam" id="PF00501">
    <property type="entry name" value="AMP-binding"/>
    <property type="match status" value="1"/>
</dbReference>
<evidence type="ECO:0000313" key="5">
    <source>
        <dbReference type="EMBL" id="KAF1952583.1"/>
    </source>
</evidence>
<name>A0A6A5TIC4_9PLEO</name>
<dbReference type="InterPro" id="IPR051414">
    <property type="entry name" value="Adenylate-forming_Reductase"/>
</dbReference>
<reference evidence="5" key="1">
    <citation type="journal article" date="2020" name="Stud. Mycol.">
        <title>101 Dothideomycetes genomes: a test case for predicting lifestyles and emergence of pathogens.</title>
        <authorList>
            <person name="Haridas S."/>
            <person name="Albert R."/>
            <person name="Binder M."/>
            <person name="Bloem J."/>
            <person name="Labutti K."/>
            <person name="Salamov A."/>
            <person name="Andreopoulos B."/>
            <person name="Baker S."/>
            <person name="Barry K."/>
            <person name="Bills G."/>
            <person name="Bluhm B."/>
            <person name="Cannon C."/>
            <person name="Castanera R."/>
            <person name="Culley D."/>
            <person name="Daum C."/>
            <person name="Ezra D."/>
            <person name="Gonzalez J."/>
            <person name="Henrissat B."/>
            <person name="Kuo A."/>
            <person name="Liang C."/>
            <person name="Lipzen A."/>
            <person name="Lutzoni F."/>
            <person name="Magnuson J."/>
            <person name="Mondo S."/>
            <person name="Nolan M."/>
            <person name="Ohm R."/>
            <person name="Pangilinan J."/>
            <person name="Park H.-J."/>
            <person name="Ramirez L."/>
            <person name="Alfaro M."/>
            <person name="Sun H."/>
            <person name="Tritt A."/>
            <person name="Yoshinaga Y."/>
            <person name="Zwiers L.-H."/>
            <person name="Turgeon B."/>
            <person name="Goodwin S."/>
            <person name="Spatafora J."/>
            <person name="Crous P."/>
            <person name="Grigoriev I."/>
        </authorList>
    </citation>
    <scope>NUCLEOTIDE SEQUENCE</scope>
    <source>
        <strain evidence="5">CBS 675.92</strain>
    </source>
</reference>
<dbReference type="InterPro" id="IPR000873">
    <property type="entry name" value="AMP-dep_synth/lig_dom"/>
</dbReference>
<dbReference type="PANTHER" id="PTHR43439:SF2">
    <property type="entry name" value="ENZYME, PUTATIVE (JCVI)-RELATED"/>
    <property type="match status" value="1"/>
</dbReference>
<evidence type="ECO:0000256" key="2">
    <source>
        <dbReference type="ARBA" id="ARBA00022553"/>
    </source>
</evidence>
<dbReference type="SUPFAM" id="SSF47336">
    <property type="entry name" value="ACP-like"/>
    <property type="match status" value="1"/>
</dbReference>
<dbReference type="Pfam" id="PF07993">
    <property type="entry name" value="NAD_binding_4"/>
    <property type="match status" value="1"/>
</dbReference>
<feature type="domain" description="AMP-dependent synthetase/ligase" evidence="3">
    <location>
        <begin position="77"/>
        <end position="360"/>
    </location>
</feature>
<dbReference type="OrthoDB" id="429813at2759"/>
<dbReference type="Gene3D" id="3.40.50.12780">
    <property type="entry name" value="N-terminal domain of ligase-like"/>
    <property type="match status" value="1"/>
</dbReference>
<dbReference type="Gene3D" id="3.40.50.720">
    <property type="entry name" value="NAD(P)-binding Rossmann-like Domain"/>
    <property type="match status" value="1"/>
</dbReference>
<sequence>MQTAGKPQRRHRYSSTYRTSAVLLWFCFPEYRRPAFTMASSDGEIYTIDELIKRRAAELQNATLLGYPKEGLIDYEEHSAIAVDKYVDAAVQTLLQRGLKPADSTLKQAPTIGILAHSSLHFVITLLAISRLGYATLLLSTRLASPAIIRLLELADCDTILTTNHYHAVLAEVHAQRNVTLYEMLQREDYFGIDAPVFTRQHDPEFENPKHAVIIHSSGSTGLPKPIYLTHRSCIAAFSTHLDRRAMMTQPLFHSFGFYETFRSIYSGKPMYYVNYAFPLTKHNLTTAAAYIKPEVLFCVPYVLKLFAESEEGIKCLAAINLVMYGGSACPDDLGHKLVDGGVNLVANYGATETSRLMTSVRPAGDKGWDYLRILPEVKQWVLMDEIAPGIFECVALDGLRSKSTINSDDPPNSFRTRDLFMRHPTEDWWKYVSRLDDRLTLVNGEKVLPIPIEGRIRQESLVKEAIVFGDGKTIPGVLIIKADTASSIPDDEYKQQIWPAIEDANSRAESFSRIPQDLVVILPADATYAATDKGTFIRAQVYTQYQPQIEAAYAAFENDTSADPTEKVALSVEELEPYLLRRFREHLDIALPSTTTDFFAFDVDSLQCMKMWSLIKKEIDLSGHQDKLGQNILYETGNIAALARHLYSLRTGTSDDDATTDTAKTMHDLIAKYSVFKPWGPPQPFPRLVLLTGVTGGLGAHILSHLVQDPSVTEIWCLVRASSDDSALSRTLSSLSSRGIALTPTQRWKVFPFAADLSKPDFGLGEHHLQVLKSKLTLVIHSAWAVNFNISVRSFEDQHIRTVQSLINLCQSVYHGAPARPARFLFCSSVSSAAATPRPGTVAEAPVAEARFVQGTGYAQSKYVAEHIVLNAAKNAGADARVLRIGQLVGDTKVGEWNTTEGIPLMIQTALTLGALPMLDEEMSWLPVDYAARIILDLATDATAASSEAERVFHVLNPTRFHWTRDMLPALRDAGLEFEALRTEEWMERLRSSEKDPEKNPPIKLLEWFESKYGYGARGKKTGVLEYETGETARMSATIERLPDVTDRAYVGRVVGRLRRHWGA</sequence>
<dbReference type="SUPFAM" id="SSF51735">
    <property type="entry name" value="NAD(P)-binding Rossmann-fold domains"/>
    <property type="match status" value="1"/>
</dbReference>
<dbReference type="InterPro" id="IPR020845">
    <property type="entry name" value="AMP-binding_CS"/>
</dbReference>
<dbReference type="PANTHER" id="PTHR43439">
    <property type="entry name" value="PHENYLACETATE-COENZYME A LIGASE"/>
    <property type="match status" value="1"/>
</dbReference>
<evidence type="ECO:0000256" key="1">
    <source>
        <dbReference type="ARBA" id="ARBA00022450"/>
    </source>
</evidence>